<comment type="catalytic activity">
    <reaction evidence="9 10">
        <text>4 Fe(II)-[cytochrome c] + O2 + 8 H(+)(in) = 4 Fe(III)-[cytochrome c] + 2 H2O + 4 H(+)(out)</text>
        <dbReference type="Rhea" id="RHEA:11436"/>
        <dbReference type="Rhea" id="RHEA-COMP:10350"/>
        <dbReference type="Rhea" id="RHEA-COMP:14399"/>
        <dbReference type="ChEBI" id="CHEBI:15377"/>
        <dbReference type="ChEBI" id="CHEBI:15378"/>
        <dbReference type="ChEBI" id="CHEBI:15379"/>
        <dbReference type="ChEBI" id="CHEBI:29033"/>
        <dbReference type="ChEBI" id="CHEBI:29034"/>
        <dbReference type="EC" id="7.1.1.9"/>
    </reaction>
</comment>
<evidence type="ECO:0000256" key="2">
    <source>
        <dbReference type="ARBA" id="ARBA00004651"/>
    </source>
</evidence>
<accession>A0A3N1HTC8</accession>
<dbReference type="GO" id="GO:0005886">
    <property type="term" value="C:plasma membrane"/>
    <property type="evidence" value="ECO:0007669"/>
    <property type="project" value="UniProtKB-SubCell"/>
</dbReference>
<feature type="transmembrane region" description="Helical" evidence="11">
    <location>
        <begin position="31"/>
        <end position="52"/>
    </location>
</feature>
<evidence type="ECO:0000256" key="4">
    <source>
        <dbReference type="ARBA" id="ARBA00022475"/>
    </source>
</evidence>
<evidence type="ECO:0000256" key="6">
    <source>
        <dbReference type="ARBA" id="ARBA00022967"/>
    </source>
</evidence>
<dbReference type="Proteomes" id="UP000276232">
    <property type="component" value="Unassembled WGS sequence"/>
</dbReference>
<sequence>MSIETKLFFSGVFVFVPVGVIYALWSGGEAVGTTGLFLTGGLAAMIGGYLWLTARRIDPRPEDDPQAHIADAPGDQGFFSPWSWWPLPLAFSAFMIFFGAAVAWWVAFIGAALAAVSLVGLLFEHYRGRFAH</sequence>
<gene>
    <name evidence="12" type="ORF">EDC03_0322</name>
</gene>
<keyword evidence="13" id="KW-1185">Reference proteome</keyword>
<evidence type="ECO:0000313" key="12">
    <source>
        <dbReference type="EMBL" id="ROP45717.1"/>
    </source>
</evidence>
<dbReference type="GO" id="GO:0022900">
    <property type="term" value="P:electron transport chain"/>
    <property type="evidence" value="ECO:0007669"/>
    <property type="project" value="InterPro"/>
</dbReference>
<dbReference type="InterPro" id="IPR021050">
    <property type="entry name" value="Cyt_c_oxidase_su4_actinobac"/>
</dbReference>
<evidence type="ECO:0000256" key="1">
    <source>
        <dbReference type="ARBA" id="ARBA00002536"/>
    </source>
</evidence>
<dbReference type="Pfam" id="PF12270">
    <property type="entry name" value="Cyt_c_ox_IV"/>
    <property type="match status" value="1"/>
</dbReference>
<dbReference type="OrthoDB" id="5244617at2"/>
<name>A0A3N1HTC8_9ACTN</name>
<dbReference type="RefSeq" id="WP_123378436.1">
    <property type="nucleotide sequence ID" value="NZ_RJKN01000001.1"/>
</dbReference>
<feature type="transmembrane region" description="Helical" evidence="11">
    <location>
        <begin position="7"/>
        <end position="25"/>
    </location>
</feature>
<feature type="transmembrane region" description="Helical" evidence="11">
    <location>
        <begin position="104"/>
        <end position="123"/>
    </location>
</feature>
<keyword evidence="6 10" id="KW-1278">Translocase</keyword>
<evidence type="ECO:0000256" key="8">
    <source>
        <dbReference type="ARBA" id="ARBA00023136"/>
    </source>
</evidence>
<keyword evidence="8 10" id="KW-0472">Membrane</keyword>
<protein>
    <recommendedName>
        <fullName evidence="10">Cytochrome c oxidase polypeptide 4</fullName>
        <ecNumber evidence="10">7.1.1.9</ecNumber>
    </recommendedName>
    <alternativeName>
        <fullName evidence="10">Cytochrome aa3 subunit 4</fullName>
    </alternativeName>
    <alternativeName>
        <fullName evidence="10">Cytochrome c oxidase polypeptide IV</fullName>
    </alternativeName>
</protein>
<evidence type="ECO:0000256" key="7">
    <source>
        <dbReference type="ARBA" id="ARBA00022989"/>
    </source>
</evidence>
<keyword evidence="5 11" id="KW-0812">Transmembrane</keyword>
<dbReference type="EC" id="7.1.1.9" evidence="10"/>
<dbReference type="AlphaFoldDB" id="A0A3N1HTC8"/>
<evidence type="ECO:0000256" key="3">
    <source>
        <dbReference type="ARBA" id="ARBA00006870"/>
    </source>
</evidence>
<dbReference type="GO" id="GO:0004129">
    <property type="term" value="F:cytochrome-c oxidase activity"/>
    <property type="evidence" value="ECO:0007669"/>
    <property type="project" value="UniProtKB-EC"/>
</dbReference>
<keyword evidence="4 10" id="KW-1003">Cell membrane</keyword>
<reference evidence="12 13" key="1">
    <citation type="journal article" date="2015" name="Stand. Genomic Sci.">
        <title>Genomic Encyclopedia of Bacterial and Archaeal Type Strains, Phase III: the genomes of soil and plant-associated and newly described type strains.</title>
        <authorList>
            <person name="Whitman W.B."/>
            <person name="Woyke T."/>
            <person name="Klenk H.P."/>
            <person name="Zhou Y."/>
            <person name="Lilburn T.G."/>
            <person name="Beck B.J."/>
            <person name="De Vos P."/>
            <person name="Vandamme P."/>
            <person name="Eisen J.A."/>
            <person name="Garrity G."/>
            <person name="Hugenholtz P."/>
            <person name="Kyrpides N.C."/>
        </authorList>
    </citation>
    <scope>NUCLEOTIDE SEQUENCE [LARGE SCALE GENOMIC DNA]</scope>
    <source>
        <strain evidence="12 13">CECT 7306</strain>
    </source>
</reference>
<comment type="function">
    <text evidence="1 10">Part of cytochrome c oxidase, its function is unknown.</text>
</comment>
<comment type="similarity">
    <text evidence="3 10">Belongs to the cytochrome c oxidase bacterial subunit CtaF family.</text>
</comment>
<dbReference type="PIRSF" id="PIRSF017385">
    <property type="entry name" value="CtaF"/>
    <property type="match status" value="1"/>
</dbReference>
<dbReference type="EMBL" id="RJKN01000001">
    <property type="protein sequence ID" value="ROP45717.1"/>
    <property type="molecule type" value="Genomic_DNA"/>
</dbReference>
<proteinExistence type="inferred from homology"/>
<organism evidence="12 13">
    <name type="scientific">Pseudokineococcus lusitanus</name>
    <dbReference type="NCBI Taxonomy" id="763993"/>
    <lineage>
        <taxon>Bacteria</taxon>
        <taxon>Bacillati</taxon>
        <taxon>Actinomycetota</taxon>
        <taxon>Actinomycetes</taxon>
        <taxon>Kineosporiales</taxon>
        <taxon>Kineosporiaceae</taxon>
        <taxon>Pseudokineococcus</taxon>
    </lineage>
</organism>
<comment type="subcellular location">
    <subcellularLocation>
        <location evidence="2">Cell membrane</location>
        <topology evidence="2">Multi-pass membrane protein</topology>
    </subcellularLocation>
</comment>
<comment type="subunit">
    <text evidence="10">Associates with subunits I, II and III to form cytochrome c oxidase.</text>
</comment>
<dbReference type="InParanoid" id="A0A3N1HTC8"/>
<comment type="caution">
    <text evidence="12">The sequence shown here is derived from an EMBL/GenBank/DDBJ whole genome shotgun (WGS) entry which is preliminary data.</text>
</comment>
<feature type="transmembrane region" description="Helical" evidence="11">
    <location>
        <begin position="82"/>
        <end position="98"/>
    </location>
</feature>
<evidence type="ECO:0000313" key="13">
    <source>
        <dbReference type="Proteomes" id="UP000276232"/>
    </source>
</evidence>
<evidence type="ECO:0000256" key="11">
    <source>
        <dbReference type="SAM" id="Phobius"/>
    </source>
</evidence>
<keyword evidence="7 11" id="KW-1133">Transmembrane helix</keyword>
<evidence type="ECO:0000256" key="5">
    <source>
        <dbReference type="ARBA" id="ARBA00022692"/>
    </source>
</evidence>
<evidence type="ECO:0000256" key="10">
    <source>
        <dbReference type="PIRNR" id="PIRNR017385"/>
    </source>
</evidence>
<evidence type="ECO:0000256" key="9">
    <source>
        <dbReference type="ARBA" id="ARBA00047816"/>
    </source>
</evidence>